<gene>
    <name evidence="9" type="ORF">PG999_003062</name>
</gene>
<dbReference type="GO" id="GO:0005524">
    <property type="term" value="F:ATP binding"/>
    <property type="evidence" value="ECO:0007669"/>
    <property type="project" value="UniProtKB-UniRule"/>
</dbReference>
<evidence type="ECO:0000256" key="4">
    <source>
        <dbReference type="ARBA" id="ARBA00022755"/>
    </source>
</evidence>
<sequence length="232" mass="24980">MAASSPPAPRDLTVLIVGQGSREHALAWKLVQSPAVSRIFALPGNGGTEEAAKTENFAHIRARDYAAIVSFAKENGVGLVVAGPDDAVVDGIDDYFRGSGIHCFAPNRAAAEIEGSKAYSKRFMRRHGIPAAEGESFEHYSEARKFIKDSERQRFVIKASGLAAGKGVALAADQKEALEALDDIRVYKKFGREAGDHVVVEELLDGDEISVHTFCDAHTHKTLAAGQDHKRA</sequence>
<dbReference type="SUPFAM" id="SSF52440">
    <property type="entry name" value="PreATP-grasp domain"/>
    <property type="match status" value="1"/>
</dbReference>
<keyword evidence="2" id="KW-0479">Metal-binding</keyword>
<evidence type="ECO:0000313" key="10">
    <source>
        <dbReference type="Proteomes" id="UP001392437"/>
    </source>
</evidence>
<dbReference type="EMBL" id="JAQQWP010000002">
    <property type="protein sequence ID" value="KAK8130682.1"/>
    <property type="molecule type" value="Genomic_DNA"/>
</dbReference>
<accession>A0AAW0R9W1</accession>
<evidence type="ECO:0000256" key="2">
    <source>
        <dbReference type="ARBA" id="ARBA00022723"/>
    </source>
</evidence>
<dbReference type="GO" id="GO:0004637">
    <property type="term" value="F:phosphoribosylamine-glycine ligase activity"/>
    <property type="evidence" value="ECO:0007669"/>
    <property type="project" value="InterPro"/>
</dbReference>
<organism evidence="9 10">
    <name type="scientific">Apiospora kogelbergensis</name>
    <dbReference type="NCBI Taxonomy" id="1337665"/>
    <lineage>
        <taxon>Eukaryota</taxon>
        <taxon>Fungi</taxon>
        <taxon>Dikarya</taxon>
        <taxon>Ascomycota</taxon>
        <taxon>Pezizomycotina</taxon>
        <taxon>Sordariomycetes</taxon>
        <taxon>Xylariomycetidae</taxon>
        <taxon>Amphisphaeriales</taxon>
        <taxon>Apiosporaceae</taxon>
        <taxon>Apiospora</taxon>
    </lineage>
</organism>
<comment type="caution">
    <text evidence="9">The sequence shown here is derived from an EMBL/GenBank/DDBJ whole genome shotgun (WGS) entry which is preliminary data.</text>
</comment>
<evidence type="ECO:0000256" key="7">
    <source>
        <dbReference type="PROSITE-ProRule" id="PRU00409"/>
    </source>
</evidence>
<evidence type="ECO:0000256" key="6">
    <source>
        <dbReference type="ARBA" id="ARBA00023211"/>
    </source>
</evidence>
<dbReference type="Proteomes" id="UP001392437">
    <property type="component" value="Unassembled WGS sequence"/>
</dbReference>
<proteinExistence type="predicted"/>
<dbReference type="GO" id="GO:0006164">
    <property type="term" value="P:purine nucleotide biosynthetic process"/>
    <property type="evidence" value="ECO:0007669"/>
    <property type="project" value="UniProtKB-KW"/>
</dbReference>
<dbReference type="SMART" id="SM01209">
    <property type="entry name" value="GARS_A"/>
    <property type="match status" value="1"/>
</dbReference>
<dbReference type="PANTHER" id="PTHR43472:SF1">
    <property type="entry name" value="PHOSPHORIBOSYLAMINE--GLYCINE LIGASE, CHLOROPLASTIC"/>
    <property type="match status" value="1"/>
</dbReference>
<dbReference type="Pfam" id="PF02844">
    <property type="entry name" value="GARS_N"/>
    <property type="match status" value="1"/>
</dbReference>
<dbReference type="SUPFAM" id="SSF56059">
    <property type="entry name" value="Glutathione synthetase ATP-binding domain-like"/>
    <property type="match status" value="1"/>
</dbReference>
<dbReference type="GO" id="GO:0046872">
    <property type="term" value="F:metal ion binding"/>
    <property type="evidence" value="ECO:0007669"/>
    <property type="project" value="UniProtKB-KW"/>
</dbReference>
<dbReference type="GO" id="GO:0009113">
    <property type="term" value="P:purine nucleobase biosynthetic process"/>
    <property type="evidence" value="ECO:0007669"/>
    <property type="project" value="InterPro"/>
</dbReference>
<keyword evidence="6" id="KW-0464">Manganese</keyword>
<keyword evidence="3 7" id="KW-0547">Nucleotide-binding</keyword>
<keyword evidence="10" id="KW-1185">Reference proteome</keyword>
<dbReference type="InterPro" id="IPR016185">
    <property type="entry name" value="PreATP-grasp_dom_sf"/>
</dbReference>
<dbReference type="PROSITE" id="PS50975">
    <property type="entry name" value="ATP_GRASP"/>
    <property type="match status" value="1"/>
</dbReference>
<dbReference type="FunFam" id="3.40.50.20:FF:000006">
    <property type="entry name" value="Phosphoribosylamine--glycine ligase, chloroplastic"/>
    <property type="match status" value="1"/>
</dbReference>
<evidence type="ECO:0000256" key="3">
    <source>
        <dbReference type="ARBA" id="ARBA00022741"/>
    </source>
</evidence>
<dbReference type="Gene3D" id="3.40.50.20">
    <property type="match status" value="1"/>
</dbReference>
<dbReference type="InterPro" id="IPR000115">
    <property type="entry name" value="PRibGlycinamide_synth"/>
</dbReference>
<reference evidence="9 10" key="1">
    <citation type="submission" date="2023-01" db="EMBL/GenBank/DDBJ databases">
        <title>Analysis of 21 Apiospora genomes using comparative genomics revels a genus with tremendous synthesis potential of carbohydrate active enzymes and secondary metabolites.</title>
        <authorList>
            <person name="Sorensen T."/>
        </authorList>
    </citation>
    <scope>NUCLEOTIDE SEQUENCE [LARGE SCALE GENOMIC DNA]</scope>
    <source>
        <strain evidence="9 10">CBS 117206</strain>
    </source>
</reference>
<dbReference type="InterPro" id="IPR020562">
    <property type="entry name" value="PRibGlycinamide_synth_N"/>
</dbReference>
<keyword evidence="5 7" id="KW-0067">ATP-binding</keyword>
<dbReference type="AlphaFoldDB" id="A0AAW0R9W1"/>
<evidence type="ECO:0000259" key="8">
    <source>
        <dbReference type="PROSITE" id="PS50975"/>
    </source>
</evidence>
<protein>
    <submittedName>
        <fullName evidence="9">Phosphoribosylamine--glycine ligase</fullName>
    </submittedName>
</protein>
<evidence type="ECO:0000256" key="1">
    <source>
        <dbReference type="ARBA" id="ARBA00022598"/>
    </source>
</evidence>
<feature type="domain" description="ATP-grasp" evidence="8">
    <location>
        <begin position="121"/>
        <end position="208"/>
    </location>
</feature>
<dbReference type="PANTHER" id="PTHR43472">
    <property type="entry name" value="PHOSPHORIBOSYLAMINE--GLYCINE LIGASE"/>
    <property type="match status" value="1"/>
</dbReference>
<evidence type="ECO:0000313" key="9">
    <source>
        <dbReference type="EMBL" id="KAK8130682.1"/>
    </source>
</evidence>
<dbReference type="Pfam" id="PF01071">
    <property type="entry name" value="GARS_A"/>
    <property type="match status" value="1"/>
</dbReference>
<evidence type="ECO:0000256" key="5">
    <source>
        <dbReference type="ARBA" id="ARBA00022840"/>
    </source>
</evidence>
<dbReference type="Gene3D" id="3.30.1490.20">
    <property type="entry name" value="ATP-grasp fold, A domain"/>
    <property type="match status" value="1"/>
</dbReference>
<keyword evidence="1 9" id="KW-0436">Ligase</keyword>
<name>A0AAW0R9W1_9PEZI</name>
<dbReference type="InterPro" id="IPR020561">
    <property type="entry name" value="PRibGlycinamid_synth_ATP-grasp"/>
</dbReference>
<dbReference type="InterPro" id="IPR011761">
    <property type="entry name" value="ATP-grasp"/>
</dbReference>
<keyword evidence="4" id="KW-0658">Purine biosynthesis</keyword>
<dbReference type="InterPro" id="IPR013815">
    <property type="entry name" value="ATP_grasp_subdomain_1"/>
</dbReference>